<reference evidence="11" key="1">
    <citation type="journal article" date="2004" name="Nature">
        <title>Genome duplication in the teleost fish Tetraodon nigroviridis reveals the early vertebrate proto-karyotype.</title>
        <authorList>
            <person name="Jaillon O."/>
            <person name="Aury J.-M."/>
            <person name="Brunet F."/>
            <person name="Petit J.-L."/>
            <person name="Stange-Thomann N."/>
            <person name="Mauceli E."/>
            <person name="Bouneau L."/>
            <person name="Fischer C."/>
            <person name="Ozouf-Costaz C."/>
            <person name="Bernot A."/>
            <person name="Nicaud S."/>
            <person name="Jaffe D."/>
            <person name="Fisher S."/>
            <person name="Lutfalla G."/>
            <person name="Dossat C."/>
            <person name="Segurens B."/>
            <person name="Dasilva C."/>
            <person name="Salanoubat M."/>
            <person name="Levy M."/>
            <person name="Boudet N."/>
            <person name="Castellano S."/>
            <person name="Anthouard V."/>
            <person name="Jubin C."/>
            <person name="Castelli V."/>
            <person name="Katinka M."/>
            <person name="Vacherie B."/>
            <person name="Biemont C."/>
            <person name="Skalli Z."/>
            <person name="Cattolico L."/>
            <person name="Poulain J."/>
            <person name="De Berardinis V."/>
            <person name="Cruaud C."/>
            <person name="Duprat S."/>
            <person name="Brottier P."/>
            <person name="Coutanceau J.-P."/>
            <person name="Gouzy J."/>
            <person name="Parra G."/>
            <person name="Lardier G."/>
            <person name="Chapple C."/>
            <person name="McKernan K.J."/>
            <person name="McEwan P."/>
            <person name="Bosak S."/>
            <person name="Kellis M."/>
            <person name="Volff J.-N."/>
            <person name="Guigo R."/>
            <person name="Zody M.C."/>
            <person name="Mesirov J."/>
            <person name="Lindblad-Toh K."/>
            <person name="Birren B."/>
            <person name="Nusbaum C."/>
            <person name="Kahn D."/>
            <person name="Robinson-Rechavi M."/>
            <person name="Laudet V."/>
            <person name="Schachter V."/>
            <person name="Quetier F."/>
            <person name="Saurin W."/>
            <person name="Scarpelli C."/>
            <person name="Wincker P."/>
            <person name="Lander E.S."/>
            <person name="Weissenbach J."/>
            <person name="Roest Crollius H."/>
        </authorList>
    </citation>
    <scope>NUCLEOTIDE SEQUENCE [LARGE SCALE GENOMIC DNA]</scope>
</reference>
<dbReference type="GeneTree" id="ENSGT00390000015511"/>
<dbReference type="PANTHER" id="PTHR32222:SF1">
    <property type="entry name" value="CENTROMERE PROTEIN U"/>
    <property type="match status" value="1"/>
</dbReference>
<reference evidence="10" key="2">
    <citation type="submission" date="2025-08" db="UniProtKB">
        <authorList>
            <consortium name="Ensembl"/>
        </authorList>
    </citation>
    <scope>IDENTIFICATION</scope>
</reference>
<evidence type="ECO:0000256" key="5">
    <source>
        <dbReference type="ARBA" id="ARBA00022454"/>
    </source>
</evidence>
<keyword evidence="7" id="KW-0539">Nucleus</keyword>
<keyword evidence="11" id="KW-1185">Reference proteome</keyword>
<dbReference type="Ensembl" id="ENSTNIT00000004017.1">
    <property type="protein sequence ID" value="ENSTNIP00000002147.1"/>
    <property type="gene ID" value="ENSTNIG00000000602.1"/>
</dbReference>
<keyword evidence="5" id="KW-0158">Chromosome</keyword>
<dbReference type="AlphaFoldDB" id="H3C1N1"/>
<organism evidence="10 11">
    <name type="scientific">Tetraodon nigroviridis</name>
    <name type="common">Spotted green pufferfish</name>
    <name type="synonym">Chelonodon nigroviridis</name>
    <dbReference type="NCBI Taxonomy" id="99883"/>
    <lineage>
        <taxon>Eukaryota</taxon>
        <taxon>Metazoa</taxon>
        <taxon>Chordata</taxon>
        <taxon>Craniata</taxon>
        <taxon>Vertebrata</taxon>
        <taxon>Euteleostomi</taxon>
        <taxon>Actinopterygii</taxon>
        <taxon>Neopterygii</taxon>
        <taxon>Teleostei</taxon>
        <taxon>Neoteleostei</taxon>
        <taxon>Acanthomorphata</taxon>
        <taxon>Eupercaria</taxon>
        <taxon>Tetraodontiformes</taxon>
        <taxon>Tetradontoidea</taxon>
        <taxon>Tetraodontidae</taxon>
        <taxon>Tetraodon</taxon>
    </lineage>
</organism>
<dbReference type="HOGENOM" id="CLU_124771_0_0_1"/>
<proteinExistence type="inferred from homology"/>
<dbReference type="GO" id="GO:0000775">
    <property type="term" value="C:chromosome, centromeric region"/>
    <property type="evidence" value="ECO:0007669"/>
    <property type="project" value="UniProtKB-SubCell"/>
</dbReference>
<evidence type="ECO:0000256" key="8">
    <source>
        <dbReference type="ARBA" id="ARBA00023328"/>
    </source>
</evidence>
<comment type="subcellular location">
    <subcellularLocation>
        <location evidence="2">Chromosome</location>
        <location evidence="2">Centromere</location>
    </subcellularLocation>
    <subcellularLocation>
        <location evidence="1">Nucleus</location>
    </subcellularLocation>
</comment>
<dbReference type="PANTHER" id="PTHR32222">
    <property type="entry name" value="CENTROMERE PROTEIN U"/>
    <property type="match status" value="1"/>
</dbReference>
<keyword evidence="8" id="KW-0137">Centromere</keyword>
<evidence type="ECO:0000256" key="6">
    <source>
        <dbReference type="ARBA" id="ARBA00023054"/>
    </source>
</evidence>
<dbReference type="Proteomes" id="UP000007303">
    <property type="component" value="Unassembled WGS sequence"/>
</dbReference>
<evidence type="ECO:0000256" key="7">
    <source>
        <dbReference type="ARBA" id="ARBA00023242"/>
    </source>
</evidence>
<evidence type="ECO:0000256" key="1">
    <source>
        <dbReference type="ARBA" id="ARBA00004123"/>
    </source>
</evidence>
<dbReference type="STRING" id="99883.ENSTNIP00000002147"/>
<comment type="similarity">
    <text evidence="3">Belongs to the CENP-U/AME1 family.</text>
</comment>
<name>H3C1N1_TETNG</name>
<evidence type="ECO:0000256" key="2">
    <source>
        <dbReference type="ARBA" id="ARBA00004584"/>
    </source>
</evidence>
<reference evidence="10" key="3">
    <citation type="submission" date="2025-09" db="UniProtKB">
        <authorList>
            <consortium name="Ensembl"/>
        </authorList>
    </citation>
    <scope>IDENTIFICATION</scope>
</reference>
<dbReference type="GO" id="GO:0005634">
    <property type="term" value="C:nucleus"/>
    <property type="evidence" value="ECO:0007669"/>
    <property type="project" value="UniProtKB-SubCell"/>
</dbReference>
<evidence type="ECO:0000256" key="4">
    <source>
        <dbReference type="ARBA" id="ARBA00016402"/>
    </source>
</evidence>
<dbReference type="Pfam" id="PF13097">
    <property type="entry name" value="CENP-U"/>
    <property type="match status" value="1"/>
</dbReference>
<evidence type="ECO:0000256" key="3">
    <source>
        <dbReference type="ARBA" id="ARBA00010440"/>
    </source>
</evidence>
<dbReference type="InterPro" id="IPR025214">
    <property type="entry name" value="CENP-U"/>
</dbReference>
<accession>H3C1N1</accession>
<keyword evidence="6" id="KW-0175">Coiled coil</keyword>
<evidence type="ECO:0000256" key="9">
    <source>
        <dbReference type="ARBA" id="ARBA00031456"/>
    </source>
</evidence>
<protein>
    <recommendedName>
        <fullName evidence="4">Centromere protein U</fullName>
    </recommendedName>
    <alternativeName>
        <fullName evidence="9">MLF1-interacting protein</fullName>
    </alternativeName>
</protein>
<dbReference type="InParanoid" id="H3C1N1"/>
<evidence type="ECO:0000313" key="11">
    <source>
        <dbReference type="Proteomes" id="UP000007303"/>
    </source>
</evidence>
<evidence type="ECO:0000313" key="10">
    <source>
        <dbReference type="Ensembl" id="ENSTNIP00000002147.1"/>
    </source>
</evidence>
<sequence length="187" mass="22062">KRTSADHQWRGGQGTRQRPELELILDAFADYIDRYRESVDSEVVKRSISSFSSIVKEQLEEKICCSKELKVLKKNNAKVRSLGQTTTQRLLNTKYELMRAERQIFLLQKEQRERELRLSDLRTGQTFLHDLFELNRQYLDYRRKNSEEDETYGASALPALVQEVSHLQSTEAQLRDINNRLEKLIEQ</sequence>